<evidence type="ECO:0000256" key="5">
    <source>
        <dbReference type="ARBA" id="ARBA00022777"/>
    </source>
</evidence>
<keyword evidence="1" id="KW-0963">Cytoplasm</keyword>
<protein>
    <submittedName>
        <fullName evidence="12">GHMP kinase</fullName>
    </submittedName>
</protein>
<organism evidence="12 13">
    <name type="scientific">Candidatus Liberibacter ctenarytainae</name>
    <dbReference type="NCBI Taxonomy" id="2020335"/>
    <lineage>
        <taxon>Bacteria</taxon>
        <taxon>Pseudomonadati</taxon>
        <taxon>Pseudomonadota</taxon>
        <taxon>Alphaproteobacteria</taxon>
        <taxon>Hyphomicrobiales</taxon>
        <taxon>Rhizobiaceae</taxon>
        <taxon>Liberibacter</taxon>
    </lineage>
</organism>
<evidence type="ECO:0000256" key="8">
    <source>
        <dbReference type="ARBA" id="ARBA00023098"/>
    </source>
</evidence>
<dbReference type="InterPro" id="IPR006204">
    <property type="entry name" value="GHMP_kinase_N_dom"/>
</dbReference>
<evidence type="ECO:0000313" key="12">
    <source>
        <dbReference type="EMBL" id="MBL0849021.1"/>
    </source>
</evidence>
<evidence type="ECO:0000256" key="6">
    <source>
        <dbReference type="ARBA" id="ARBA00022840"/>
    </source>
</evidence>
<keyword evidence="3" id="KW-0808">Transferase</keyword>
<sequence length="342" mass="37753">MKKQKFQQIQAASISPAKVILSGEYSILYGASALAMAIASYLKTSVKIINVPTIRILQEKSMEYSIEECRMIAQRIDQKYNAFLDGHLPITDVLSHSDDLILYILNRHFHNYSSQGISLNIHSAIPIGSGFGSSSAIISALSLVLRKIMGKPFDGKKEFIADTIYIERLQHGKSGLIDSTTIIEGGIVYIKPSITIKQDKIIGKWWAVDTGRPESSTGECVAFVDKHFSKSNIWSEFNAVTDAMVENIQDENREKIGQTIRTNHLLLQSLDIVPSSISQLIRSIEERGGSAKISGAGSIRGESAGLVLVYDYNPQECASFYGYTCYPIQGEKNGTRLTEDSC</sequence>
<keyword evidence="10" id="KW-0812">Transmembrane</keyword>
<keyword evidence="7" id="KW-0460">Magnesium</keyword>
<dbReference type="PRINTS" id="PR00959">
    <property type="entry name" value="MEVGALKINASE"/>
</dbReference>
<evidence type="ECO:0000256" key="4">
    <source>
        <dbReference type="ARBA" id="ARBA00022741"/>
    </source>
</evidence>
<comment type="caution">
    <text evidence="12">The sequence shown here is derived from an EMBL/GenBank/DDBJ whole genome shotgun (WGS) entry which is preliminary data.</text>
</comment>
<dbReference type="Gene3D" id="3.30.70.890">
    <property type="entry name" value="GHMP kinase, C-terminal domain"/>
    <property type="match status" value="1"/>
</dbReference>
<dbReference type="GO" id="GO:0004496">
    <property type="term" value="F:mevalonate kinase activity"/>
    <property type="evidence" value="ECO:0007669"/>
    <property type="project" value="InterPro"/>
</dbReference>
<dbReference type="Gene3D" id="3.30.230.10">
    <property type="match status" value="1"/>
</dbReference>
<evidence type="ECO:0000256" key="9">
    <source>
        <dbReference type="ARBA" id="ARBA00029438"/>
    </source>
</evidence>
<keyword evidence="5 12" id="KW-0418">Kinase</keyword>
<keyword evidence="10" id="KW-1133">Transmembrane helix</keyword>
<keyword evidence="2" id="KW-0444">Lipid biosynthesis</keyword>
<comment type="pathway">
    <text evidence="9">Isoprenoid biosynthesis; isopentenyl diphosphate biosynthesis via mevalonate pathway; isopentenyl diphosphate from (R)-mevalonate: step 1/3.</text>
</comment>
<feature type="domain" description="GHMP kinase N-terminal" evidence="11">
    <location>
        <begin position="107"/>
        <end position="186"/>
    </location>
</feature>
<feature type="transmembrane region" description="Helical" evidence="10">
    <location>
        <begin position="21"/>
        <end position="42"/>
    </location>
</feature>
<dbReference type="PANTHER" id="PTHR43290:SF2">
    <property type="entry name" value="MEVALONATE KINASE"/>
    <property type="match status" value="1"/>
</dbReference>
<evidence type="ECO:0000313" key="13">
    <source>
        <dbReference type="Proteomes" id="UP000736856"/>
    </source>
</evidence>
<evidence type="ECO:0000256" key="2">
    <source>
        <dbReference type="ARBA" id="ARBA00022516"/>
    </source>
</evidence>
<dbReference type="Pfam" id="PF00288">
    <property type="entry name" value="GHMP_kinases_N"/>
    <property type="match status" value="1"/>
</dbReference>
<dbReference type="GO" id="GO:0005829">
    <property type="term" value="C:cytosol"/>
    <property type="evidence" value="ECO:0007669"/>
    <property type="project" value="TreeGrafter"/>
</dbReference>
<evidence type="ECO:0000256" key="7">
    <source>
        <dbReference type="ARBA" id="ARBA00022842"/>
    </source>
</evidence>
<dbReference type="InterPro" id="IPR006205">
    <property type="entry name" value="Mev_gal_kin"/>
</dbReference>
<name>A0A937AQE0_9HYPH</name>
<evidence type="ECO:0000256" key="3">
    <source>
        <dbReference type="ARBA" id="ARBA00022679"/>
    </source>
</evidence>
<dbReference type="GO" id="GO:0019287">
    <property type="term" value="P:isopentenyl diphosphate biosynthetic process, mevalonate pathway"/>
    <property type="evidence" value="ECO:0007669"/>
    <property type="project" value="TreeGrafter"/>
</dbReference>
<reference evidence="12" key="1">
    <citation type="submission" date="2019-02" db="EMBL/GenBank/DDBJ databases">
        <title>A novel Candidatus Liberibacter species associated with the New Zealand native fuchsia psyllid, Ctenarytaina fuchsiae.</title>
        <authorList>
            <person name="Thompson S.M."/>
            <person name="Jorgensen N."/>
            <person name="David C."/>
            <person name="Bulman S.R."/>
            <person name="Smith G.R."/>
        </authorList>
    </citation>
    <scope>NUCLEOTIDE SEQUENCE</scope>
    <source>
        <strain evidence="12">Oxford</strain>
    </source>
</reference>
<dbReference type="EMBL" id="SEOL01000004">
    <property type="protein sequence ID" value="MBL0849021.1"/>
    <property type="molecule type" value="Genomic_DNA"/>
</dbReference>
<keyword evidence="6" id="KW-0067">ATP-binding</keyword>
<dbReference type="GO" id="GO:0005524">
    <property type="term" value="F:ATP binding"/>
    <property type="evidence" value="ECO:0007669"/>
    <property type="project" value="UniProtKB-KW"/>
</dbReference>
<proteinExistence type="predicted"/>
<dbReference type="Proteomes" id="UP000736856">
    <property type="component" value="Unassembled WGS sequence"/>
</dbReference>
<keyword evidence="4" id="KW-0547">Nucleotide-binding</keyword>
<dbReference type="InterPro" id="IPR014721">
    <property type="entry name" value="Ribsml_uS5_D2-typ_fold_subgr"/>
</dbReference>
<keyword evidence="10" id="KW-0472">Membrane</keyword>
<accession>A0A937AQE0</accession>
<dbReference type="InterPro" id="IPR020568">
    <property type="entry name" value="Ribosomal_Su5_D2-typ_SF"/>
</dbReference>
<dbReference type="SUPFAM" id="SSF55060">
    <property type="entry name" value="GHMP Kinase, C-terminal domain"/>
    <property type="match status" value="1"/>
</dbReference>
<keyword evidence="8" id="KW-0443">Lipid metabolism</keyword>
<dbReference type="PANTHER" id="PTHR43290">
    <property type="entry name" value="MEVALONATE KINASE"/>
    <property type="match status" value="1"/>
</dbReference>
<evidence type="ECO:0000256" key="1">
    <source>
        <dbReference type="ARBA" id="ARBA00022490"/>
    </source>
</evidence>
<evidence type="ECO:0000259" key="11">
    <source>
        <dbReference type="Pfam" id="PF00288"/>
    </source>
</evidence>
<dbReference type="SUPFAM" id="SSF54211">
    <property type="entry name" value="Ribosomal protein S5 domain 2-like"/>
    <property type="match status" value="1"/>
</dbReference>
<evidence type="ECO:0000256" key="10">
    <source>
        <dbReference type="SAM" id="Phobius"/>
    </source>
</evidence>
<dbReference type="InterPro" id="IPR036554">
    <property type="entry name" value="GHMP_kinase_C_sf"/>
</dbReference>
<gene>
    <name evidence="12" type="ORF">EU981_02905</name>
</gene>
<dbReference type="AlphaFoldDB" id="A0A937AQE0"/>